<sequence length="220" mass="24399" precursor="true">MKKSLCVIALSASLLTGVIVPTTSLASTAENLEQSTDTLFENNIVYQYSKKLEPYVHLQTDGTLLLDESYKKNVSVPDEIIHSISSWMNVLNEDVRNGNAIIHSDLSVTYNGQTDRSNPTIALNTTDYFIFWWGYMLYFNHSDTQSIVRSLKSGANGYGIGLILTKFLPGAPGRIIEGIAAAGYFLYNKGVEVLNDNDWGYGIYITLVWPSVPTSIDPQK</sequence>
<protein>
    <recommendedName>
        <fullName evidence="4">Toxin-like protein</fullName>
    </recommendedName>
</protein>
<feature type="chain" id="PRO_5014960266" description="Toxin-like protein" evidence="1">
    <location>
        <begin position="27"/>
        <end position="220"/>
    </location>
</feature>
<feature type="signal peptide" evidence="1">
    <location>
        <begin position="1"/>
        <end position="26"/>
    </location>
</feature>
<evidence type="ECO:0008006" key="4">
    <source>
        <dbReference type="Google" id="ProtNLM"/>
    </source>
</evidence>
<evidence type="ECO:0000256" key="1">
    <source>
        <dbReference type="SAM" id="SignalP"/>
    </source>
</evidence>
<keyword evidence="1" id="KW-0732">Signal</keyword>
<dbReference type="Proteomes" id="UP000239833">
    <property type="component" value="Chromosome"/>
</dbReference>
<accession>A0A2L1TW57</accession>
<name>A0A2L1TW57_9BACL</name>
<dbReference type="EMBL" id="CP019655">
    <property type="protein sequence ID" value="AVF24907.1"/>
    <property type="molecule type" value="Genomic_DNA"/>
</dbReference>
<evidence type="ECO:0000313" key="2">
    <source>
        <dbReference type="EMBL" id="AVF24907.1"/>
    </source>
</evidence>
<dbReference type="AlphaFoldDB" id="A0A2L1TW57"/>
<reference evidence="3" key="1">
    <citation type="submission" date="2017-02" db="EMBL/GenBank/DDBJ databases">
        <title>Delineation of Paenibacillus larvae strains originating from foulbrood outbreaks.</title>
        <authorList>
            <person name="Beims H."/>
            <person name="Bunk B."/>
            <person name="Sproeer C."/>
            <person name="Mohr K.I."/>
            <person name="Pradella S."/>
            <person name="Guenther G."/>
            <person name="Rohde M."/>
            <person name="von der Ohe W."/>
            <person name="Steinert M."/>
        </authorList>
    </citation>
    <scope>NUCLEOTIDE SEQUENCE [LARGE SCALE GENOMIC DNA]</scope>
    <source>
        <strain evidence="3">Eric_III</strain>
    </source>
</reference>
<gene>
    <name evidence="2" type="ORF">ERICIII_00691</name>
</gene>
<dbReference type="GeneID" id="64217522"/>
<evidence type="ECO:0000313" key="3">
    <source>
        <dbReference type="Proteomes" id="UP000239833"/>
    </source>
</evidence>
<proteinExistence type="predicted"/>
<dbReference type="RefSeq" id="WP_077996735.1">
    <property type="nucleotide sequence ID" value="NZ_CP019655.1"/>
</dbReference>
<organism evidence="2 3">
    <name type="scientific">Paenibacillus larvae subsp. larvae</name>
    <dbReference type="NCBI Taxonomy" id="147375"/>
    <lineage>
        <taxon>Bacteria</taxon>
        <taxon>Bacillati</taxon>
        <taxon>Bacillota</taxon>
        <taxon>Bacilli</taxon>
        <taxon>Bacillales</taxon>
        <taxon>Paenibacillaceae</taxon>
        <taxon>Paenibacillus</taxon>
    </lineage>
</organism>